<dbReference type="InterPro" id="IPR036322">
    <property type="entry name" value="WD40_repeat_dom_sf"/>
</dbReference>
<comment type="function">
    <text evidence="6">Required for the formation of N(7)-methylguanine at position 46 (m7G46) in tRNA. In the complex, it is required to stabilize and induce conformational changes of the catalytic subunit.</text>
</comment>
<evidence type="ECO:0000256" key="6">
    <source>
        <dbReference type="HAMAP-Rule" id="MF_03056"/>
    </source>
</evidence>
<dbReference type="EMBL" id="JAPQKS010000002">
    <property type="protein sequence ID" value="KAJ5245928.1"/>
    <property type="molecule type" value="Genomic_DNA"/>
</dbReference>
<feature type="repeat" description="WD" evidence="7">
    <location>
        <begin position="310"/>
        <end position="333"/>
    </location>
</feature>
<dbReference type="GO" id="GO:0043527">
    <property type="term" value="C:tRNA methyltransferase complex"/>
    <property type="evidence" value="ECO:0007669"/>
    <property type="project" value="TreeGrafter"/>
</dbReference>
<dbReference type="InterPro" id="IPR015943">
    <property type="entry name" value="WD40/YVTN_repeat-like_dom_sf"/>
</dbReference>
<dbReference type="PROSITE" id="PS50082">
    <property type="entry name" value="WD_REPEATS_2"/>
    <property type="match status" value="1"/>
</dbReference>
<evidence type="ECO:0000313" key="9">
    <source>
        <dbReference type="EMBL" id="KAJ5245928.1"/>
    </source>
</evidence>
<evidence type="ECO:0000313" key="10">
    <source>
        <dbReference type="Proteomes" id="UP001150941"/>
    </source>
</evidence>
<dbReference type="PANTHER" id="PTHR16288">
    <property type="entry name" value="WD40 REPEAT PROTEIN 4"/>
    <property type="match status" value="1"/>
</dbReference>
<dbReference type="RefSeq" id="XP_058333349.1">
    <property type="nucleotide sequence ID" value="XM_058470208.1"/>
</dbReference>
<accession>A0A9W9PFL2</accession>
<reference evidence="9" key="1">
    <citation type="submission" date="2022-11" db="EMBL/GenBank/DDBJ databases">
        <authorList>
            <person name="Petersen C."/>
        </authorList>
    </citation>
    <scope>NUCLEOTIDE SEQUENCE</scope>
    <source>
        <strain evidence="9">IBT 19713</strain>
    </source>
</reference>
<protein>
    <recommendedName>
        <fullName evidence="11">Transfer RNA methyltransferase 82</fullName>
    </recommendedName>
</protein>
<dbReference type="GO" id="GO:0106004">
    <property type="term" value="P:tRNA (guanine-N7)-methylation"/>
    <property type="evidence" value="ECO:0007669"/>
    <property type="project" value="UniProtKB-UniRule"/>
</dbReference>
<evidence type="ECO:0000256" key="1">
    <source>
        <dbReference type="ARBA" id="ARBA00004123"/>
    </source>
</evidence>
<proteinExistence type="inferred from homology"/>
<dbReference type="Proteomes" id="UP001150941">
    <property type="component" value="Unassembled WGS sequence"/>
</dbReference>
<dbReference type="HAMAP" id="MF_03056">
    <property type="entry name" value="TRM82"/>
    <property type="match status" value="1"/>
</dbReference>
<keyword evidence="5 6" id="KW-0539">Nucleus</keyword>
<comment type="similarity">
    <text evidence="6">Belongs to the WD repeat TRM82 family.</text>
</comment>
<keyword evidence="10" id="KW-1185">Reference proteome</keyword>
<name>A0A9W9PFL2_9EURO</name>
<evidence type="ECO:0000256" key="5">
    <source>
        <dbReference type="ARBA" id="ARBA00023242"/>
    </source>
</evidence>
<dbReference type="PANTHER" id="PTHR16288:SF0">
    <property type="entry name" value="TRNA (GUANINE-N(7)-)-METHYLTRANSFERASE NON-CATALYTIC SUBUNIT WDR4"/>
    <property type="match status" value="1"/>
</dbReference>
<dbReference type="InterPro" id="IPR001680">
    <property type="entry name" value="WD40_rpt"/>
</dbReference>
<dbReference type="Gene3D" id="2.130.10.10">
    <property type="entry name" value="YVTN repeat-like/Quinoprotein amine dehydrogenase"/>
    <property type="match status" value="2"/>
</dbReference>
<evidence type="ECO:0000256" key="4">
    <source>
        <dbReference type="ARBA" id="ARBA00022737"/>
    </source>
</evidence>
<dbReference type="InterPro" id="IPR028884">
    <property type="entry name" value="Trm82"/>
</dbReference>
<organism evidence="9 10">
    <name type="scientific">Penicillium chermesinum</name>
    <dbReference type="NCBI Taxonomy" id="63820"/>
    <lineage>
        <taxon>Eukaryota</taxon>
        <taxon>Fungi</taxon>
        <taxon>Dikarya</taxon>
        <taxon>Ascomycota</taxon>
        <taxon>Pezizomycotina</taxon>
        <taxon>Eurotiomycetes</taxon>
        <taxon>Eurotiomycetidae</taxon>
        <taxon>Eurotiales</taxon>
        <taxon>Aspergillaceae</taxon>
        <taxon>Penicillium</taxon>
    </lineage>
</organism>
<evidence type="ECO:0000256" key="2">
    <source>
        <dbReference type="ARBA" id="ARBA00022574"/>
    </source>
</evidence>
<sequence>MANFQHPFLCLRPVKRAPGASEVLVASAGPYLYVYDTANGERLDAWPSTNLDSTKASASGAAELLSDNGPPEKRRKLSDDANVDTQVDQEEKAQKKQSGSTDDKLQWSEIPIVTITSDGQYVVAVTLEDKTLRVFELSHGGKLQESKPRVMPKRLAAVTFTPDEQTLLCGDKHGDVYSMPLIPGDYIKSRIDETRKSLAATELTVHSGRNLRSLEQQKLQKDNPLKGGAPSQEERNVLNFEHRSILGHVSVLTDLISVAVSGRNYILTADRDEHIRVSRGYPQAHVIEQFCLGHKSFVSKIVAPAWAPELLVSGGGDGQLFLWDWRKGQVLQTVSLREALGAEVTVRGIWDISVEGLNFIIVGLEGSPKLLCYSIVDNQLKTENTTTQLSGNLLDVAVSDALNSVIISVDTIREVGSTSQWKATADLPQRLLEAFKVTRGDDGLEFVPAEDSIISSVNSLGTSALPQGLNDKQRRAIDDLHYTMINLKKLKATEDKNE</sequence>
<evidence type="ECO:0000256" key="7">
    <source>
        <dbReference type="PROSITE-ProRule" id="PRU00221"/>
    </source>
</evidence>
<evidence type="ECO:0000256" key="3">
    <source>
        <dbReference type="ARBA" id="ARBA00022694"/>
    </source>
</evidence>
<dbReference type="GO" id="GO:0005634">
    <property type="term" value="C:nucleus"/>
    <property type="evidence" value="ECO:0007669"/>
    <property type="project" value="UniProtKB-SubCell"/>
</dbReference>
<comment type="subcellular location">
    <subcellularLocation>
        <location evidence="1 6">Nucleus</location>
    </subcellularLocation>
</comment>
<dbReference type="AlphaFoldDB" id="A0A9W9PFL2"/>
<dbReference type="SUPFAM" id="SSF50978">
    <property type="entry name" value="WD40 repeat-like"/>
    <property type="match status" value="1"/>
</dbReference>
<comment type="pathway">
    <text evidence="6">tRNA modification; N(7)-methylguanine-tRNA biosynthesis.</text>
</comment>
<keyword evidence="4 6" id="KW-0677">Repeat</keyword>
<dbReference type="OrthoDB" id="339900at2759"/>
<evidence type="ECO:0000256" key="8">
    <source>
        <dbReference type="SAM" id="MobiDB-lite"/>
    </source>
</evidence>
<keyword evidence="2 6" id="KW-0853">WD repeat</keyword>
<keyword evidence="3 6" id="KW-0819">tRNA processing</keyword>
<dbReference type="GeneID" id="83197511"/>
<evidence type="ECO:0008006" key="11">
    <source>
        <dbReference type="Google" id="ProtNLM"/>
    </source>
</evidence>
<comment type="caution">
    <text evidence="9">The sequence shown here is derived from an EMBL/GenBank/DDBJ whole genome shotgun (WGS) entry which is preliminary data.</text>
</comment>
<gene>
    <name evidence="9" type="ORF">N7468_000911</name>
</gene>
<reference evidence="9" key="2">
    <citation type="journal article" date="2023" name="IMA Fungus">
        <title>Comparative genomic study of the Penicillium genus elucidates a diverse pangenome and 15 lateral gene transfer events.</title>
        <authorList>
            <person name="Petersen C."/>
            <person name="Sorensen T."/>
            <person name="Nielsen M.R."/>
            <person name="Sondergaard T.E."/>
            <person name="Sorensen J.L."/>
            <person name="Fitzpatrick D.A."/>
            <person name="Frisvad J.C."/>
            <person name="Nielsen K.L."/>
        </authorList>
    </citation>
    <scope>NUCLEOTIDE SEQUENCE</scope>
    <source>
        <strain evidence="9">IBT 19713</strain>
    </source>
</reference>
<dbReference type="GO" id="GO:0005829">
    <property type="term" value="C:cytosol"/>
    <property type="evidence" value="ECO:0007669"/>
    <property type="project" value="TreeGrafter"/>
</dbReference>
<feature type="region of interest" description="Disordered" evidence="8">
    <location>
        <begin position="51"/>
        <end position="103"/>
    </location>
</feature>